<dbReference type="OMA" id="YMRMAGH"/>
<keyword evidence="10 13" id="KW-0030">Aminoacyl-tRNA synthetase</keyword>
<dbReference type="OrthoDB" id="5844513at2759"/>
<dbReference type="FunFam" id="2.20.28.20:FF:000001">
    <property type="entry name" value="Methionine--tRNA ligase"/>
    <property type="match status" value="1"/>
</dbReference>
<dbReference type="CDD" id="cd00814">
    <property type="entry name" value="MetRS_core"/>
    <property type="match status" value="1"/>
</dbReference>
<dbReference type="Pfam" id="PF19303">
    <property type="entry name" value="Anticodon_3"/>
    <property type="match status" value="1"/>
</dbReference>
<dbReference type="InterPro" id="IPR014729">
    <property type="entry name" value="Rossmann-like_a/b/a_fold"/>
</dbReference>
<dbReference type="HAMAP" id="MF_00098">
    <property type="entry name" value="Met_tRNA_synth_type1"/>
    <property type="match status" value="1"/>
</dbReference>
<dbReference type="Gene3D" id="3.40.50.620">
    <property type="entry name" value="HUPs"/>
    <property type="match status" value="1"/>
</dbReference>
<dbReference type="STRING" id="610380.E2BLT5"/>
<dbReference type="AlphaFoldDB" id="E2BLT5"/>
<dbReference type="EC" id="6.1.1.10" evidence="3"/>
<sequence length="831" mass="94104">MIVSTNQGNPNALKLIIAAKLAQETVTIKIVKPKDAFLGRLPMLITPSGLSLFSVSSALRFLLPIAAELEILNNRWLEWEISQLQPAILSLASGKISSKDLLSLLQDLNSELKDKQYLIETNNYLSPADISIWVSLWSTLLLAECKDISAHLPNIINWLTNMEQQPVIQESIKEFNSVRGPKAIASIEATSWFPVNTVLNTHAHESVSNDISPTREKEVEAVSQEELRNVTNSWFTGQYLEVKEGSYPILPKKGERNVLITSALPYVNNVPHLGNIIGCVLSADIFARYCRQRNYNTLYICGTDEYGTATEAKALQEKTTPQAICDKFFDIHNDVYRWFGIGFDYFGRTTTPEQTEIVQSFFLKIKSQGYILNETVEQLHCELCDRFLADRFVEGTCPGCKYEDARGDQCDGCGHLMNAVELVEPRCKICNTKPVVKNSVQFFLDLPKIEDRLKQWSDTVSKGWSSVAKVVSKSWLRDGLKPRCITRDLKWGIPVPVNGFENKVFYVWFDAPFGYISITKRYTKEYEKWWKPQDTKVDLCQFMAKDNVPFHAIMFPACLLAANQNNTLIKYLMATEYLNYEDKKFSKSRSVGVFGTDARDTGIPADVWRFYLAYIRPETQDSNFNWIDLATKNNSELLNNLGNFVNRALMFSEKFFDCNVPPTKLEEADWTVLALAQRELTSYINAMEQAKLRDGLKHILAISKHGNQYMQFQQPWVKIKGTDDDKNRAGTVVAICCNLACLLSALLAPFMPATAKQLRSQLGLSNKNYGYIPEMITNMLPTWHKIGKPSPLFTKIKDQQVEALRKKYAGQQEINGHAPAHIGANTSFSGH</sequence>
<evidence type="ECO:0000256" key="12">
    <source>
        <dbReference type="ARBA" id="ARBA00047364"/>
    </source>
</evidence>
<evidence type="ECO:0000256" key="11">
    <source>
        <dbReference type="ARBA" id="ARBA00030904"/>
    </source>
</evidence>
<dbReference type="PANTHER" id="PTHR45765:SF1">
    <property type="entry name" value="METHIONINE--TRNA LIGASE, CYTOPLASMIC"/>
    <property type="match status" value="1"/>
</dbReference>
<dbReference type="InterPro" id="IPR023458">
    <property type="entry name" value="Met-tRNA_ligase_1"/>
</dbReference>
<comment type="catalytic activity">
    <reaction evidence="12">
        <text>tRNA(Met) + L-methionine + ATP = L-methionyl-tRNA(Met) + AMP + diphosphate</text>
        <dbReference type="Rhea" id="RHEA:13481"/>
        <dbReference type="Rhea" id="RHEA-COMP:9667"/>
        <dbReference type="Rhea" id="RHEA-COMP:9698"/>
        <dbReference type="ChEBI" id="CHEBI:30616"/>
        <dbReference type="ChEBI" id="CHEBI:33019"/>
        <dbReference type="ChEBI" id="CHEBI:57844"/>
        <dbReference type="ChEBI" id="CHEBI:78442"/>
        <dbReference type="ChEBI" id="CHEBI:78530"/>
        <dbReference type="ChEBI" id="CHEBI:456215"/>
        <dbReference type="EC" id="6.1.1.10"/>
    </reaction>
</comment>
<accession>E2BLT5</accession>
<dbReference type="Proteomes" id="UP000008237">
    <property type="component" value="Unassembled WGS sequence"/>
</dbReference>
<dbReference type="NCBIfam" id="TIGR00398">
    <property type="entry name" value="metG"/>
    <property type="match status" value="1"/>
</dbReference>
<evidence type="ECO:0000259" key="14">
    <source>
        <dbReference type="PROSITE" id="PS50405"/>
    </source>
</evidence>
<dbReference type="PRINTS" id="PR01041">
    <property type="entry name" value="TRNASYNTHMET"/>
</dbReference>
<dbReference type="KEGG" id="hst:105184271"/>
<comment type="subcellular location">
    <subcellularLocation>
        <location evidence="1">Cytoplasm</location>
    </subcellularLocation>
</comment>
<evidence type="ECO:0000256" key="13">
    <source>
        <dbReference type="RuleBase" id="RU363039"/>
    </source>
</evidence>
<dbReference type="Gene3D" id="3.40.30.10">
    <property type="entry name" value="Glutaredoxin"/>
    <property type="match status" value="1"/>
</dbReference>
<evidence type="ECO:0000256" key="6">
    <source>
        <dbReference type="ARBA" id="ARBA00022598"/>
    </source>
</evidence>
<keyword evidence="7 13" id="KW-0547">Nucleotide-binding</keyword>
<dbReference type="InterPro" id="IPR041598">
    <property type="entry name" value="MARS_N"/>
</dbReference>
<dbReference type="FunCoup" id="E2BLT5">
    <property type="interactions" value="1523"/>
</dbReference>
<evidence type="ECO:0000256" key="3">
    <source>
        <dbReference type="ARBA" id="ARBA00012838"/>
    </source>
</evidence>
<dbReference type="GO" id="GO:0006431">
    <property type="term" value="P:methionyl-tRNA aminoacylation"/>
    <property type="evidence" value="ECO:0007669"/>
    <property type="project" value="InterPro"/>
</dbReference>
<dbReference type="InParanoid" id="E2BLT5"/>
<dbReference type="Pfam" id="PF18485">
    <property type="entry name" value="GST_N_5"/>
    <property type="match status" value="1"/>
</dbReference>
<dbReference type="InterPro" id="IPR036282">
    <property type="entry name" value="Glutathione-S-Trfase_C_sf"/>
</dbReference>
<keyword evidence="6 13" id="KW-0436">Ligase</keyword>
<dbReference type="EMBL" id="GL449036">
    <property type="protein sequence ID" value="EFN83419.1"/>
    <property type="molecule type" value="Genomic_DNA"/>
</dbReference>
<dbReference type="GO" id="GO:0005524">
    <property type="term" value="F:ATP binding"/>
    <property type="evidence" value="ECO:0007669"/>
    <property type="project" value="UniProtKB-KW"/>
</dbReference>
<dbReference type="InterPro" id="IPR041872">
    <property type="entry name" value="Anticodon_Met"/>
</dbReference>
<dbReference type="PhylomeDB" id="E2BLT5"/>
<dbReference type="GO" id="GO:0004825">
    <property type="term" value="F:methionine-tRNA ligase activity"/>
    <property type="evidence" value="ECO:0007669"/>
    <property type="project" value="UniProtKB-EC"/>
</dbReference>
<dbReference type="InterPro" id="IPR010987">
    <property type="entry name" value="Glutathione-S-Trfase_C-like"/>
</dbReference>
<evidence type="ECO:0000256" key="10">
    <source>
        <dbReference type="ARBA" id="ARBA00023146"/>
    </source>
</evidence>
<dbReference type="PROSITE" id="PS50405">
    <property type="entry name" value="GST_CTER"/>
    <property type="match status" value="1"/>
</dbReference>
<evidence type="ECO:0000256" key="7">
    <source>
        <dbReference type="ARBA" id="ARBA00022741"/>
    </source>
</evidence>
<dbReference type="Gene3D" id="2.20.28.20">
    <property type="entry name" value="Methionyl-tRNA synthetase, Zn-domain"/>
    <property type="match status" value="1"/>
</dbReference>
<dbReference type="InterPro" id="IPR014758">
    <property type="entry name" value="Met-tRNA_synth"/>
</dbReference>
<organism evidence="16">
    <name type="scientific">Harpegnathos saltator</name>
    <name type="common">Jerdon's jumping ant</name>
    <dbReference type="NCBI Taxonomy" id="610380"/>
    <lineage>
        <taxon>Eukaryota</taxon>
        <taxon>Metazoa</taxon>
        <taxon>Ecdysozoa</taxon>
        <taxon>Arthropoda</taxon>
        <taxon>Hexapoda</taxon>
        <taxon>Insecta</taxon>
        <taxon>Pterygota</taxon>
        <taxon>Neoptera</taxon>
        <taxon>Endopterygota</taxon>
        <taxon>Hymenoptera</taxon>
        <taxon>Apocrita</taxon>
        <taxon>Aculeata</taxon>
        <taxon>Formicoidea</taxon>
        <taxon>Formicidae</taxon>
        <taxon>Ponerinae</taxon>
        <taxon>Ponerini</taxon>
        <taxon>Harpegnathos</taxon>
    </lineage>
</organism>
<comment type="similarity">
    <text evidence="2 13">Belongs to the class-I aminoacyl-tRNA synthetase family.</text>
</comment>
<name>E2BLT5_HARSA</name>
<keyword evidence="8 13" id="KW-0067">ATP-binding</keyword>
<dbReference type="InterPro" id="IPR015413">
    <property type="entry name" value="Methionyl/Leucyl_tRNA_Synth"/>
</dbReference>
<dbReference type="PANTHER" id="PTHR45765">
    <property type="entry name" value="METHIONINE--TRNA LIGASE"/>
    <property type="match status" value="1"/>
</dbReference>
<dbReference type="CDD" id="cd07957">
    <property type="entry name" value="Anticodon_Ia_Met"/>
    <property type="match status" value="1"/>
</dbReference>
<dbReference type="Gene3D" id="1.20.1050.10">
    <property type="match status" value="1"/>
</dbReference>
<dbReference type="InterPro" id="IPR009080">
    <property type="entry name" value="tRNAsynth_Ia_anticodon-bd"/>
</dbReference>
<evidence type="ECO:0000313" key="15">
    <source>
        <dbReference type="EMBL" id="EFN83419.1"/>
    </source>
</evidence>
<dbReference type="NCBIfam" id="NF001100">
    <property type="entry name" value="PRK00133.1"/>
    <property type="match status" value="1"/>
</dbReference>
<keyword evidence="5" id="KW-0963">Cytoplasm</keyword>
<evidence type="ECO:0000256" key="9">
    <source>
        <dbReference type="ARBA" id="ARBA00022917"/>
    </source>
</evidence>
<dbReference type="InterPro" id="IPR001412">
    <property type="entry name" value="aa-tRNA-synth_I_CS"/>
</dbReference>
<dbReference type="PROSITE" id="PS00178">
    <property type="entry name" value="AA_TRNA_LIGASE_I"/>
    <property type="match status" value="1"/>
</dbReference>
<dbReference type="GO" id="GO:0005829">
    <property type="term" value="C:cytosol"/>
    <property type="evidence" value="ECO:0007669"/>
    <property type="project" value="TreeGrafter"/>
</dbReference>
<keyword evidence="16" id="KW-1185">Reference proteome</keyword>
<keyword evidence="9 13" id="KW-0648">Protein biosynthesis</keyword>
<dbReference type="InterPro" id="IPR029038">
    <property type="entry name" value="MetRS_Zn"/>
</dbReference>
<evidence type="ECO:0000256" key="5">
    <source>
        <dbReference type="ARBA" id="ARBA00022490"/>
    </source>
</evidence>
<evidence type="ECO:0000256" key="8">
    <source>
        <dbReference type="ARBA" id="ARBA00022840"/>
    </source>
</evidence>
<dbReference type="SUPFAM" id="SSF47323">
    <property type="entry name" value="Anticodon-binding domain of a subclass of class I aminoacyl-tRNA synthetases"/>
    <property type="match status" value="1"/>
</dbReference>
<feature type="domain" description="GST C-terminal" evidence="14">
    <location>
        <begin position="66"/>
        <end position="184"/>
    </location>
</feature>
<reference evidence="15 16" key="1">
    <citation type="journal article" date="2010" name="Science">
        <title>Genomic comparison of the ants Camponotus floridanus and Harpegnathos saltator.</title>
        <authorList>
            <person name="Bonasio R."/>
            <person name="Zhang G."/>
            <person name="Ye C."/>
            <person name="Mutti N.S."/>
            <person name="Fang X."/>
            <person name="Qin N."/>
            <person name="Donahue G."/>
            <person name="Yang P."/>
            <person name="Li Q."/>
            <person name="Li C."/>
            <person name="Zhang P."/>
            <person name="Huang Z."/>
            <person name="Berger S.L."/>
            <person name="Reinberg D."/>
            <person name="Wang J."/>
            <person name="Liebig J."/>
        </authorList>
    </citation>
    <scope>NUCLEOTIDE SEQUENCE [LARGE SCALE GENOMIC DNA]</scope>
    <source>
        <strain evidence="15 16">R22 G/1</strain>
    </source>
</reference>
<gene>
    <name evidence="15" type="ORF">EAI_02238</name>
</gene>
<dbReference type="SUPFAM" id="SSF47616">
    <property type="entry name" value="GST C-terminal domain-like"/>
    <property type="match status" value="1"/>
</dbReference>
<dbReference type="Gene3D" id="1.10.730.10">
    <property type="entry name" value="Isoleucyl-tRNA Synthetase, Domain 1"/>
    <property type="match status" value="1"/>
</dbReference>
<dbReference type="Pfam" id="PF09334">
    <property type="entry name" value="tRNA-synt_1g"/>
    <property type="match status" value="1"/>
</dbReference>
<dbReference type="InterPro" id="IPR033911">
    <property type="entry name" value="MetRS_core"/>
</dbReference>
<proteinExistence type="inferred from homology"/>
<dbReference type="GO" id="GO:0017101">
    <property type="term" value="C:aminoacyl-tRNA synthetase multienzyme complex"/>
    <property type="evidence" value="ECO:0007669"/>
    <property type="project" value="TreeGrafter"/>
</dbReference>
<evidence type="ECO:0000256" key="4">
    <source>
        <dbReference type="ARBA" id="ARBA00018335"/>
    </source>
</evidence>
<dbReference type="SUPFAM" id="SSF52374">
    <property type="entry name" value="Nucleotidylyl transferase"/>
    <property type="match status" value="1"/>
</dbReference>
<evidence type="ECO:0000256" key="2">
    <source>
        <dbReference type="ARBA" id="ARBA00005594"/>
    </source>
</evidence>
<evidence type="ECO:0000256" key="1">
    <source>
        <dbReference type="ARBA" id="ARBA00004496"/>
    </source>
</evidence>
<dbReference type="SUPFAM" id="SSF57770">
    <property type="entry name" value="Methionyl-tRNA synthetase (MetRS), Zn-domain"/>
    <property type="match status" value="1"/>
</dbReference>
<evidence type="ECO:0000313" key="16">
    <source>
        <dbReference type="Proteomes" id="UP000008237"/>
    </source>
</evidence>
<protein>
    <recommendedName>
        <fullName evidence="4">Methionine--tRNA ligase, cytoplasmic</fullName>
        <ecNumber evidence="3">6.1.1.10</ecNumber>
    </recommendedName>
    <alternativeName>
        <fullName evidence="11">Methionyl-tRNA synthetase</fullName>
    </alternativeName>
</protein>